<protein>
    <recommendedName>
        <fullName evidence="1">F-box domain-containing protein</fullName>
    </recommendedName>
</protein>
<gene>
    <name evidence="2" type="ORF">FH972_015346</name>
</gene>
<dbReference type="SMART" id="SM00256">
    <property type="entry name" value="FBOX"/>
    <property type="match status" value="1"/>
</dbReference>
<dbReference type="PANTHER" id="PTHR16008:SF4">
    <property type="entry name" value="F-BOX ONLY PROTEIN 4"/>
    <property type="match status" value="1"/>
</dbReference>
<dbReference type="SUPFAM" id="SSF81383">
    <property type="entry name" value="F-box domain"/>
    <property type="match status" value="1"/>
</dbReference>
<dbReference type="InterPro" id="IPR039588">
    <property type="entry name" value="FBXO4"/>
</dbReference>
<dbReference type="EMBL" id="CM017326">
    <property type="protein sequence ID" value="KAE8076714.1"/>
    <property type="molecule type" value="Genomic_DNA"/>
</dbReference>
<evidence type="ECO:0000259" key="1">
    <source>
        <dbReference type="PROSITE" id="PS50181"/>
    </source>
</evidence>
<dbReference type="Pfam" id="PF12937">
    <property type="entry name" value="F-box-like"/>
    <property type="match status" value="1"/>
</dbReference>
<dbReference type="Proteomes" id="UP000327013">
    <property type="component" value="Chromosome 6"/>
</dbReference>
<dbReference type="InterPro" id="IPR001810">
    <property type="entry name" value="F-box_dom"/>
</dbReference>
<evidence type="ECO:0000313" key="2">
    <source>
        <dbReference type="EMBL" id="KAE8076714.1"/>
    </source>
</evidence>
<dbReference type="Gene3D" id="1.20.1280.50">
    <property type="match status" value="1"/>
</dbReference>
<sequence>MKQSEEGTQSSLPDDIALKIASLLEVPDLCALGSCSRFWRSLCGSGCIWESLVKERWASLSSLTLFDESSSSTPTKAPISKGWRGFYIKRHKEMAGRVSAVTKFVEKCFPNESLEVGDYLKAIEELSTMQVGFKDVQMFLFKPKCNVLLNLVGLHYCLSWLEVPGEDVIEALQSCKISERRVCVKWWKLGRLFYGFRMRDESHSRWVSLADLAMAKEQEVLVVLQRGAIHEVLQVQISAADPTSTPWSCQSAQRQD</sequence>
<dbReference type="GO" id="GO:0000209">
    <property type="term" value="P:protein polyubiquitination"/>
    <property type="evidence" value="ECO:0007669"/>
    <property type="project" value="TreeGrafter"/>
</dbReference>
<keyword evidence="3" id="KW-1185">Reference proteome</keyword>
<dbReference type="GO" id="GO:0031146">
    <property type="term" value="P:SCF-dependent proteasomal ubiquitin-dependent protein catabolic process"/>
    <property type="evidence" value="ECO:0007669"/>
    <property type="project" value="InterPro"/>
</dbReference>
<name>A0A5N6RDK4_9ROSI</name>
<dbReference type="GO" id="GO:0019005">
    <property type="term" value="C:SCF ubiquitin ligase complex"/>
    <property type="evidence" value="ECO:0007669"/>
    <property type="project" value="TreeGrafter"/>
</dbReference>
<dbReference type="AlphaFoldDB" id="A0A5N6RDK4"/>
<accession>A0A5N6RDK4</accession>
<dbReference type="PANTHER" id="PTHR16008">
    <property type="entry name" value="F-BOX ONLY PROTEIN 4"/>
    <property type="match status" value="1"/>
</dbReference>
<dbReference type="InterPro" id="IPR036047">
    <property type="entry name" value="F-box-like_dom_sf"/>
</dbReference>
<dbReference type="OrthoDB" id="3219396at2759"/>
<reference evidence="2 3" key="1">
    <citation type="submission" date="2019-06" db="EMBL/GenBank/DDBJ databases">
        <title>A chromosomal-level reference genome of Carpinus fangiana (Coryloideae, Betulaceae).</title>
        <authorList>
            <person name="Yang X."/>
            <person name="Wang Z."/>
            <person name="Zhang L."/>
            <person name="Hao G."/>
            <person name="Liu J."/>
            <person name="Yang Y."/>
        </authorList>
    </citation>
    <scope>NUCLEOTIDE SEQUENCE [LARGE SCALE GENOMIC DNA]</scope>
    <source>
        <strain evidence="2">Cfa_2016G</strain>
        <tissue evidence="2">Leaf</tissue>
    </source>
</reference>
<organism evidence="2 3">
    <name type="scientific">Carpinus fangiana</name>
    <dbReference type="NCBI Taxonomy" id="176857"/>
    <lineage>
        <taxon>Eukaryota</taxon>
        <taxon>Viridiplantae</taxon>
        <taxon>Streptophyta</taxon>
        <taxon>Embryophyta</taxon>
        <taxon>Tracheophyta</taxon>
        <taxon>Spermatophyta</taxon>
        <taxon>Magnoliopsida</taxon>
        <taxon>eudicotyledons</taxon>
        <taxon>Gunneridae</taxon>
        <taxon>Pentapetalae</taxon>
        <taxon>rosids</taxon>
        <taxon>fabids</taxon>
        <taxon>Fagales</taxon>
        <taxon>Betulaceae</taxon>
        <taxon>Carpinus</taxon>
    </lineage>
</organism>
<dbReference type="CDD" id="cd09917">
    <property type="entry name" value="F-box_SF"/>
    <property type="match status" value="1"/>
</dbReference>
<feature type="domain" description="F-box" evidence="1">
    <location>
        <begin position="6"/>
        <end position="52"/>
    </location>
</feature>
<evidence type="ECO:0000313" key="3">
    <source>
        <dbReference type="Proteomes" id="UP000327013"/>
    </source>
</evidence>
<dbReference type="PROSITE" id="PS50181">
    <property type="entry name" value="FBOX"/>
    <property type="match status" value="1"/>
</dbReference>
<proteinExistence type="predicted"/>